<name>A0ABN2N259_9PSEU</name>
<gene>
    <name evidence="8" type="ORF">GCM10009836_30850</name>
</gene>
<proteinExistence type="predicted"/>
<dbReference type="Proteomes" id="UP001500449">
    <property type="component" value="Unassembled WGS sequence"/>
</dbReference>
<evidence type="ECO:0000259" key="7">
    <source>
        <dbReference type="Pfam" id="PF01794"/>
    </source>
</evidence>
<evidence type="ECO:0000313" key="8">
    <source>
        <dbReference type="EMBL" id="GAA1848889.1"/>
    </source>
</evidence>
<sequence>MTDALWYAGRGSGLISLVLLSLVVVLGIATRSGRPLPGLSPYVVTAVHRSAGLLSVVFLLVHVVTLLFDPYAQLDLIALVVPFTAASSPFWYGLGALALDLLAAVTVTSLLRTRLGPRTWRGVHYLAYACWPIAVLHGVGSGSDTTTAWSLTVLGICVAGVLGAVGWRLSERFGQADRPAAGRAPGRGGRSATTLPEPTTRPVELRP</sequence>
<keyword evidence="9" id="KW-1185">Reference proteome</keyword>
<feature type="transmembrane region" description="Helical" evidence="6">
    <location>
        <begin position="12"/>
        <end position="30"/>
    </location>
</feature>
<comment type="caution">
    <text evidence="8">The sequence shown here is derived from an EMBL/GenBank/DDBJ whole genome shotgun (WGS) entry which is preliminary data.</text>
</comment>
<accession>A0ABN2N259</accession>
<evidence type="ECO:0000256" key="2">
    <source>
        <dbReference type="ARBA" id="ARBA00022692"/>
    </source>
</evidence>
<evidence type="ECO:0000313" key="9">
    <source>
        <dbReference type="Proteomes" id="UP001500449"/>
    </source>
</evidence>
<evidence type="ECO:0000256" key="4">
    <source>
        <dbReference type="ARBA" id="ARBA00023136"/>
    </source>
</evidence>
<feature type="domain" description="Ferric oxidoreductase" evidence="7">
    <location>
        <begin position="13"/>
        <end position="134"/>
    </location>
</feature>
<organism evidence="8 9">
    <name type="scientific">Pseudonocardia ailaonensis</name>
    <dbReference type="NCBI Taxonomy" id="367279"/>
    <lineage>
        <taxon>Bacteria</taxon>
        <taxon>Bacillati</taxon>
        <taxon>Actinomycetota</taxon>
        <taxon>Actinomycetes</taxon>
        <taxon>Pseudonocardiales</taxon>
        <taxon>Pseudonocardiaceae</taxon>
        <taxon>Pseudonocardia</taxon>
    </lineage>
</organism>
<evidence type="ECO:0000256" key="6">
    <source>
        <dbReference type="SAM" id="Phobius"/>
    </source>
</evidence>
<keyword evidence="3 6" id="KW-1133">Transmembrane helix</keyword>
<evidence type="ECO:0000256" key="5">
    <source>
        <dbReference type="SAM" id="MobiDB-lite"/>
    </source>
</evidence>
<dbReference type="RefSeq" id="WP_344417019.1">
    <property type="nucleotide sequence ID" value="NZ_BAAAQK010000007.1"/>
</dbReference>
<reference evidence="8 9" key="1">
    <citation type="journal article" date="2019" name="Int. J. Syst. Evol. Microbiol.">
        <title>The Global Catalogue of Microorganisms (GCM) 10K type strain sequencing project: providing services to taxonomists for standard genome sequencing and annotation.</title>
        <authorList>
            <consortium name="The Broad Institute Genomics Platform"/>
            <consortium name="The Broad Institute Genome Sequencing Center for Infectious Disease"/>
            <person name="Wu L."/>
            <person name="Ma J."/>
        </authorList>
    </citation>
    <scope>NUCLEOTIDE SEQUENCE [LARGE SCALE GENOMIC DNA]</scope>
    <source>
        <strain evidence="8 9">JCM 16009</strain>
    </source>
</reference>
<evidence type="ECO:0000256" key="1">
    <source>
        <dbReference type="ARBA" id="ARBA00004141"/>
    </source>
</evidence>
<feature type="transmembrane region" description="Helical" evidence="6">
    <location>
        <begin position="51"/>
        <end position="71"/>
    </location>
</feature>
<evidence type="ECO:0000256" key="3">
    <source>
        <dbReference type="ARBA" id="ARBA00022989"/>
    </source>
</evidence>
<feature type="transmembrane region" description="Helical" evidence="6">
    <location>
        <begin position="123"/>
        <end position="142"/>
    </location>
</feature>
<keyword evidence="4 6" id="KW-0472">Membrane</keyword>
<dbReference type="InterPro" id="IPR013130">
    <property type="entry name" value="Fe3_Rdtase_TM_dom"/>
</dbReference>
<keyword evidence="2 6" id="KW-0812">Transmembrane</keyword>
<comment type="subcellular location">
    <subcellularLocation>
        <location evidence="1">Membrane</location>
        <topology evidence="1">Multi-pass membrane protein</topology>
    </subcellularLocation>
</comment>
<feature type="transmembrane region" description="Helical" evidence="6">
    <location>
        <begin position="148"/>
        <end position="169"/>
    </location>
</feature>
<protein>
    <submittedName>
        <fullName evidence="8">Ferric reductase-like transmembrane domain-containing protein</fullName>
    </submittedName>
</protein>
<feature type="transmembrane region" description="Helical" evidence="6">
    <location>
        <begin position="91"/>
        <end position="111"/>
    </location>
</feature>
<feature type="region of interest" description="Disordered" evidence="5">
    <location>
        <begin position="177"/>
        <end position="207"/>
    </location>
</feature>
<dbReference type="EMBL" id="BAAAQK010000007">
    <property type="protein sequence ID" value="GAA1848889.1"/>
    <property type="molecule type" value="Genomic_DNA"/>
</dbReference>
<dbReference type="Pfam" id="PF01794">
    <property type="entry name" value="Ferric_reduct"/>
    <property type="match status" value="1"/>
</dbReference>